<evidence type="ECO:0000313" key="3">
    <source>
        <dbReference type="Proteomes" id="UP000708208"/>
    </source>
</evidence>
<evidence type="ECO:0000256" key="1">
    <source>
        <dbReference type="SAM" id="Phobius"/>
    </source>
</evidence>
<dbReference type="EMBL" id="CAJVCH010088334">
    <property type="protein sequence ID" value="CAG7722336.1"/>
    <property type="molecule type" value="Genomic_DNA"/>
</dbReference>
<gene>
    <name evidence="2" type="ORF">AFUS01_LOCUS11478</name>
</gene>
<protein>
    <submittedName>
        <fullName evidence="2">Uncharacterized protein</fullName>
    </submittedName>
</protein>
<comment type="caution">
    <text evidence="2">The sequence shown here is derived from an EMBL/GenBank/DDBJ whole genome shotgun (WGS) entry which is preliminary data.</text>
</comment>
<evidence type="ECO:0000313" key="2">
    <source>
        <dbReference type="EMBL" id="CAG7722336.1"/>
    </source>
</evidence>
<feature type="transmembrane region" description="Helical" evidence="1">
    <location>
        <begin position="6"/>
        <end position="27"/>
    </location>
</feature>
<dbReference type="AlphaFoldDB" id="A0A8J2JLL4"/>
<reference evidence="2" key="1">
    <citation type="submission" date="2021-06" db="EMBL/GenBank/DDBJ databases">
        <authorList>
            <person name="Hodson N. C."/>
            <person name="Mongue J. A."/>
            <person name="Jaron S. K."/>
        </authorList>
    </citation>
    <scope>NUCLEOTIDE SEQUENCE</scope>
</reference>
<keyword evidence="1" id="KW-0472">Membrane</keyword>
<dbReference type="Proteomes" id="UP000708208">
    <property type="component" value="Unassembled WGS sequence"/>
</dbReference>
<dbReference type="OrthoDB" id="5296287at2759"/>
<feature type="non-terminal residue" evidence="2">
    <location>
        <position position="1"/>
    </location>
</feature>
<keyword evidence="1" id="KW-1133">Transmembrane helix</keyword>
<sequence length="34" mass="3838">MDQSYVVLGFVIAAKFAITLTFLVVYIQVTEIFP</sequence>
<organism evidence="2 3">
    <name type="scientific">Allacma fusca</name>
    <dbReference type="NCBI Taxonomy" id="39272"/>
    <lineage>
        <taxon>Eukaryota</taxon>
        <taxon>Metazoa</taxon>
        <taxon>Ecdysozoa</taxon>
        <taxon>Arthropoda</taxon>
        <taxon>Hexapoda</taxon>
        <taxon>Collembola</taxon>
        <taxon>Symphypleona</taxon>
        <taxon>Sminthuridae</taxon>
        <taxon>Allacma</taxon>
    </lineage>
</organism>
<proteinExistence type="predicted"/>
<keyword evidence="3" id="KW-1185">Reference proteome</keyword>
<feature type="non-terminal residue" evidence="2">
    <location>
        <position position="34"/>
    </location>
</feature>
<keyword evidence="1" id="KW-0812">Transmembrane</keyword>
<accession>A0A8J2JLL4</accession>
<name>A0A8J2JLL4_9HEXA</name>